<keyword evidence="3" id="KW-0328">Glycosyltransferase</keyword>
<dbReference type="OrthoDB" id="9787617at2"/>
<evidence type="ECO:0000259" key="1">
    <source>
        <dbReference type="Pfam" id="PF00534"/>
    </source>
</evidence>
<dbReference type="PANTHER" id="PTHR45947">
    <property type="entry name" value="SULFOQUINOVOSYL TRANSFERASE SQD2"/>
    <property type="match status" value="1"/>
</dbReference>
<dbReference type="InterPro" id="IPR050194">
    <property type="entry name" value="Glycosyltransferase_grp1"/>
</dbReference>
<gene>
    <name evidence="3" type="primary">pglH</name>
    <name evidence="3" type="ORF">Pan189_01240</name>
</gene>
<dbReference type="KEGG" id="svp:Pan189_01240"/>
<dbReference type="Gene3D" id="3.40.50.2000">
    <property type="entry name" value="Glycogen Phosphorylase B"/>
    <property type="match status" value="2"/>
</dbReference>
<dbReference type="CDD" id="cd03801">
    <property type="entry name" value="GT4_PimA-like"/>
    <property type="match status" value="1"/>
</dbReference>
<evidence type="ECO:0000313" key="4">
    <source>
        <dbReference type="Proteomes" id="UP000317318"/>
    </source>
</evidence>
<feature type="domain" description="Glycosyl transferase family 1" evidence="1">
    <location>
        <begin position="189"/>
        <end position="344"/>
    </location>
</feature>
<dbReference type="EC" id="2.4.1.292" evidence="3"/>
<dbReference type="PANTHER" id="PTHR45947:SF3">
    <property type="entry name" value="SULFOQUINOVOSYL TRANSFERASE SQD2"/>
    <property type="match status" value="1"/>
</dbReference>
<organism evidence="3 4">
    <name type="scientific">Stratiformator vulcanicus</name>
    <dbReference type="NCBI Taxonomy" id="2527980"/>
    <lineage>
        <taxon>Bacteria</taxon>
        <taxon>Pseudomonadati</taxon>
        <taxon>Planctomycetota</taxon>
        <taxon>Planctomycetia</taxon>
        <taxon>Planctomycetales</taxon>
        <taxon>Planctomycetaceae</taxon>
        <taxon>Stratiformator</taxon>
    </lineage>
</organism>
<dbReference type="GO" id="GO:0016757">
    <property type="term" value="F:glycosyltransferase activity"/>
    <property type="evidence" value="ECO:0007669"/>
    <property type="project" value="UniProtKB-KW"/>
</dbReference>
<evidence type="ECO:0000259" key="2">
    <source>
        <dbReference type="Pfam" id="PF13439"/>
    </source>
</evidence>
<feature type="domain" description="Glycosyltransferase subfamily 4-like N-terminal" evidence="2">
    <location>
        <begin position="30"/>
        <end position="186"/>
    </location>
</feature>
<dbReference type="RefSeq" id="WP_145362040.1">
    <property type="nucleotide sequence ID" value="NZ_CP036268.1"/>
</dbReference>
<dbReference type="Proteomes" id="UP000317318">
    <property type="component" value="Chromosome"/>
</dbReference>
<dbReference type="SUPFAM" id="SSF53756">
    <property type="entry name" value="UDP-Glycosyltransferase/glycogen phosphorylase"/>
    <property type="match status" value="1"/>
</dbReference>
<reference evidence="3 4" key="1">
    <citation type="submission" date="2019-02" db="EMBL/GenBank/DDBJ databases">
        <title>Deep-cultivation of Planctomycetes and their phenomic and genomic characterization uncovers novel biology.</title>
        <authorList>
            <person name="Wiegand S."/>
            <person name="Jogler M."/>
            <person name="Boedeker C."/>
            <person name="Pinto D."/>
            <person name="Vollmers J."/>
            <person name="Rivas-Marin E."/>
            <person name="Kohn T."/>
            <person name="Peeters S.H."/>
            <person name="Heuer A."/>
            <person name="Rast P."/>
            <person name="Oberbeckmann S."/>
            <person name="Bunk B."/>
            <person name="Jeske O."/>
            <person name="Meyerdierks A."/>
            <person name="Storesund J.E."/>
            <person name="Kallscheuer N."/>
            <person name="Luecker S."/>
            <person name="Lage O.M."/>
            <person name="Pohl T."/>
            <person name="Merkel B.J."/>
            <person name="Hornburger P."/>
            <person name="Mueller R.-W."/>
            <person name="Bruemmer F."/>
            <person name="Labrenz M."/>
            <person name="Spormann A.M."/>
            <person name="Op den Camp H."/>
            <person name="Overmann J."/>
            <person name="Amann R."/>
            <person name="Jetten M.S.M."/>
            <person name="Mascher T."/>
            <person name="Medema M.H."/>
            <person name="Devos D.P."/>
            <person name="Kaster A.-K."/>
            <person name="Ovreas L."/>
            <person name="Rohde M."/>
            <person name="Galperin M.Y."/>
            <person name="Jogler C."/>
        </authorList>
    </citation>
    <scope>NUCLEOTIDE SEQUENCE [LARGE SCALE GENOMIC DNA]</scope>
    <source>
        <strain evidence="3 4">Pan189</strain>
    </source>
</reference>
<dbReference type="AlphaFoldDB" id="A0A517QVW4"/>
<dbReference type="Pfam" id="PF00534">
    <property type="entry name" value="Glycos_transf_1"/>
    <property type="match status" value="1"/>
</dbReference>
<dbReference type="InterPro" id="IPR001296">
    <property type="entry name" value="Glyco_trans_1"/>
</dbReference>
<keyword evidence="3" id="KW-0808">Transferase</keyword>
<accession>A0A517QVW4</accession>
<dbReference type="Pfam" id="PF13439">
    <property type="entry name" value="Glyco_transf_4"/>
    <property type="match status" value="1"/>
</dbReference>
<dbReference type="EMBL" id="CP036268">
    <property type="protein sequence ID" value="QDT35771.1"/>
    <property type="molecule type" value="Genomic_DNA"/>
</dbReference>
<dbReference type="InterPro" id="IPR028098">
    <property type="entry name" value="Glyco_trans_4-like_N"/>
</dbReference>
<keyword evidence="4" id="KW-1185">Reference proteome</keyword>
<proteinExistence type="predicted"/>
<sequence>MPEKHVGLFFTRDVSLEAWEQGGMLAREVSLYERLVDRGWKVTFVTYGGRADLEIGRQLDGIDVVCNSSGMPRALYRRLLIRLHSKALARCSVFKSNQTLGADRAAAAGARFGRPFVARSGYRWSEFSRHLRGDAAGEKALRYEQRVFSAAHRIVVSTAAAGHQVSSRWPRLASRVTIIPNFVDTELFSPDNSVEPDRDVVYVGRLSEQKNVESLIQAADIGGFGVRIIGDGNLREACELQARTLGCDVEFAGRLPHTLLPSQLRLGRIFVLPSHYEGHPKTLLEAMACGCAVVGTRVPGIREVIRPGETGLLCGTEPTEIADAVTRLLNDGSLRSQLGGAARRAIVNDLSLTRIVEQEENVLLELSAEHLEETRR</sequence>
<evidence type="ECO:0000313" key="3">
    <source>
        <dbReference type="EMBL" id="QDT35771.1"/>
    </source>
</evidence>
<protein>
    <submittedName>
        <fullName evidence="3">GalNAc-alpha-(1-&gt;4)-GalNAc-alpha-(1-&gt;3)-diNAcBac-PP-undecaprenol alpha-1,4-N-acetyl-D-galactosaminyltransferase</fullName>
        <ecNumber evidence="3">2.4.1.292</ecNumber>
    </submittedName>
</protein>
<name>A0A517QVW4_9PLAN</name>